<gene>
    <name evidence="10" type="ORF">HY30_15995</name>
</gene>
<evidence type="ECO:0000256" key="4">
    <source>
        <dbReference type="ARBA" id="ARBA00023002"/>
    </source>
</evidence>
<keyword evidence="2" id="KW-0004">4Fe-4S</keyword>
<reference evidence="10 11" key="1">
    <citation type="journal article" date="2014" name="Antonie Van Leeuwenhoek">
        <title>Hyphomonas beringensis sp. nov. and Hyphomonas chukchiensis sp. nov., isolated from surface seawater of the Bering Sea and Chukchi Sea.</title>
        <authorList>
            <person name="Li C."/>
            <person name="Lai Q."/>
            <person name="Li G."/>
            <person name="Dong C."/>
            <person name="Wang J."/>
            <person name="Liao Y."/>
            <person name="Shao Z."/>
        </authorList>
    </citation>
    <scope>NUCLEOTIDE SEQUENCE [LARGE SCALE GENOMIC DNA]</scope>
    <source>
        <strain evidence="10 11">BH-BN04-4</strain>
    </source>
</reference>
<dbReference type="GO" id="GO:0044281">
    <property type="term" value="P:small molecule metabolic process"/>
    <property type="evidence" value="ECO:0007669"/>
    <property type="project" value="UniProtKB-ARBA"/>
</dbReference>
<dbReference type="InterPro" id="IPR009014">
    <property type="entry name" value="Transketo_C/PFOR_II"/>
</dbReference>
<dbReference type="eggNOG" id="COG4231">
    <property type="taxonomic scope" value="Bacteria"/>
</dbReference>
<dbReference type="CDD" id="cd07034">
    <property type="entry name" value="TPP_PYR_PFOR_IOR-alpha_like"/>
    <property type="match status" value="1"/>
</dbReference>
<evidence type="ECO:0000256" key="1">
    <source>
        <dbReference type="ARBA" id="ARBA00022448"/>
    </source>
</evidence>
<dbReference type="GO" id="GO:0051539">
    <property type="term" value="F:4 iron, 4 sulfur cluster binding"/>
    <property type="evidence" value="ECO:0007669"/>
    <property type="project" value="UniProtKB-KW"/>
</dbReference>
<dbReference type="AlphaFoldDB" id="A0A062UN37"/>
<evidence type="ECO:0000313" key="10">
    <source>
        <dbReference type="EMBL" id="KCZ58707.1"/>
    </source>
</evidence>
<evidence type="ECO:0000256" key="2">
    <source>
        <dbReference type="ARBA" id="ARBA00022485"/>
    </source>
</evidence>
<evidence type="ECO:0008006" key="12">
    <source>
        <dbReference type="Google" id="ProtNLM"/>
    </source>
</evidence>
<dbReference type="PANTHER" id="PTHR48084">
    <property type="entry name" value="2-OXOGLUTARATE OXIDOREDUCTASE SUBUNIT KORB-RELATED"/>
    <property type="match status" value="1"/>
</dbReference>
<evidence type="ECO:0000259" key="7">
    <source>
        <dbReference type="Pfam" id="PF01558"/>
    </source>
</evidence>
<comment type="caution">
    <text evidence="10">The sequence shown here is derived from an EMBL/GenBank/DDBJ whole genome shotgun (WGS) entry which is preliminary data.</text>
</comment>
<evidence type="ECO:0000256" key="3">
    <source>
        <dbReference type="ARBA" id="ARBA00022982"/>
    </source>
</evidence>
<dbReference type="InterPro" id="IPR019752">
    <property type="entry name" value="Pyrv/ketoisovalerate_OxRed_cat"/>
</dbReference>
<dbReference type="RefSeq" id="WP_051615198.1">
    <property type="nucleotide sequence ID" value="NZ_AWFG01000020.1"/>
</dbReference>
<dbReference type="GO" id="GO:0045333">
    <property type="term" value="P:cellular respiration"/>
    <property type="evidence" value="ECO:0007669"/>
    <property type="project" value="UniProtKB-ARBA"/>
</dbReference>
<dbReference type="InterPro" id="IPR002869">
    <property type="entry name" value="Pyrv_flavodox_OxRed_cen"/>
</dbReference>
<keyword evidence="5" id="KW-0408">Iron</keyword>
<dbReference type="SUPFAM" id="SSF52922">
    <property type="entry name" value="TK C-terminal domain-like"/>
    <property type="match status" value="1"/>
</dbReference>
<evidence type="ECO:0000256" key="5">
    <source>
        <dbReference type="ARBA" id="ARBA00023004"/>
    </source>
</evidence>
<evidence type="ECO:0000313" key="11">
    <source>
        <dbReference type="Proteomes" id="UP000027190"/>
    </source>
</evidence>
<dbReference type="InterPro" id="IPR029061">
    <property type="entry name" value="THDP-binding"/>
</dbReference>
<name>A0A062UN37_9PROT</name>
<feature type="domain" description="DUF6537" evidence="9">
    <location>
        <begin position="944"/>
        <end position="1141"/>
    </location>
</feature>
<dbReference type="Gene3D" id="3.40.50.970">
    <property type="match status" value="1"/>
</dbReference>
<dbReference type="Pfam" id="PF02775">
    <property type="entry name" value="TPP_enzyme_C"/>
    <property type="match status" value="1"/>
</dbReference>
<evidence type="ECO:0000259" key="9">
    <source>
        <dbReference type="Pfam" id="PF20169"/>
    </source>
</evidence>
<dbReference type="GO" id="GO:0016625">
    <property type="term" value="F:oxidoreductase activity, acting on the aldehyde or oxo group of donors, iron-sulfur protein as acceptor"/>
    <property type="evidence" value="ECO:0007669"/>
    <property type="project" value="UniProtKB-ARBA"/>
</dbReference>
<feature type="domain" description="Pyruvate/ketoisovalerate oxidoreductase catalytic" evidence="7">
    <location>
        <begin position="730"/>
        <end position="915"/>
    </location>
</feature>
<dbReference type="EMBL" id="AWFG01000020">
    <property type="protein sequence ID" value="KCZ58707.1"/>
    <property type="molecule type" value="Genomic_DNA"/>
</dbReference>
<dbReference type="InterPro" id="IPR051457">
    <property type="entry name" value="2-oxoacid:Fd_oxidoreductase"/>
</dbReference>
<keyword evidence="2" id="KW-0479">Metal-binding</keyword>
<dbReference type="InterPro" id="IPR011766">
    <property type="entry name" value="TPP_enzyme_TPP-bd"/>
</dbReference>
<dbReference type="Pfam" id="PF01558">
    <property type="entry name" value="POR"/>
    <property type="match status" value="1"/>
</dbReference>
<dbReference type="Gene3D" id="3.40.920.10">
    <property type="entry name" value="Pyruvate-ferredoxin oxidoreductase, PFOR, domain III"/>
    <property type="match status" value="1"/>
</dbReference>
<dbReference type="NCBIfam" id="NF009589">
    <property type="entry name" value="PRK13030.1"/>
    <property type="match status" value="1"/>
</dbReference>
<sequence>MINAGAPGHVSLDDKYKSSEGRIYLTGIQALVRLPLIQRSRDKANGLNTGGFISGYRGSPLGGYDQALWAAKKLLEAENIHFEPGVNEELAATAVWGSQQVNLFPGAKVDGVFGIWYGKAPGVDRSLDALKHANSAGTSSYGGVLAILGDDHGGVSSTLVNQSEQVMIAAMIPVINPSSVQEYVDFGLMGFALSRYSGCWVGFKAVAETVESSASISVDPERVTIVLPTDFVPPEGGLGIRSPDPTVEQERRLVGAKLKAVAAFARANPFDRSVWNSPGARLGVVTTGKAYLDVRQAMSDLGIDEARARELGISIYKVGMTWPLETEGIKRFVDGLEEVVVVEEKRSLIEDQLMKALCNLPRRPIVVGKLDELGRELLPETGELDPLAIGLVLADRILRISDDAAVRAAAGVLADLAQPTSGQVVSLTRTPFFCSGCPHNTSTNLPEGSRAGAGIGCHGMAMFVPEKRTSTITQMGGEGANWIGQAPFSGDEHIFQNLGDGTYNHSGLLAVRAAAASNVNITYKILYNDAVAMTGGQPHDAPLTVPQITRQVSAEGAKKIYIVTDEPDKYGAGAEFAPGTVVRHRDDLDTVQKDLREVRGLTVLIYDQTCAAEKRRRRKRGLYPDPPKRIFINDRVCEGCGDCSVKSNCVAVKPLETEYGRKRQIDQSDCNKDYSCANGFCPSFVTVFGGDLRKAPKAQVGQGDELFAEIPFPSIPVLDQSYDILITGIGGTGVITVGALLGMAAHMDGLGCSVLDNTGFAQKNGAVMSHVRLGPDPEELHSVRIGRGRADLLIGCDIVVAGSQAALSCYNPETTRAVVNEHLQPTSDFVRDNDMDFQTSRMRQSLAQAIGGNVDFVNATAIASALMGDAIATNVFMLGYAWQKGLVPLRLSAIEQAIELNGVAIQANKETFAWGRLAAHDPEKISALLKPSLAPEQDLNLSTQAMVDRRALELEVYQDRAYADRYRALADAACAADPEGAFQGQFSRSVATNFYKLMAYKDEYEVARLYSAPEFREKLRQQFQGDFKLKVHLAPPLFSRRDKATGQLKKRMFGPWMFRVFPLLAKLKILRGTWADPFGHTDERRTERALVDEYEALIKKLLANLTDNYSVSCKLADVPSRIRGYGHVKDESIRLARERQRELIVALDKKVSSIHAVA</sequence>
<accession>A0A062UN37</accession>
<dbReference type="InterPro" id="IPR002880">
    <property type="entry name" value="Pyrv_Fd/Flavodoxin_OxRdtase_N"/>
</dbReference>
<dbReference type="InterPro" id="IPR046667">
    <property type="entry name" value="DUF6537"/>
</dbReference>
<dbReference type="Pfam" id="PF20169">
    <property type="entry name" value="DUF6537"/>
    <property type="match status" value="1"/>
</dbReference>
<dbReference type="OrthoDB" id="9803617at2"/>
<evidence type="ECO:0000256" key="6">
    <source>
        <dbReference type="ARBA" id="ARBA00023014"/>
    </source>
</evidence>
<dbReference type="GO" id="GO:0030976">
    <property type="term" value="F:thiamine pyrophosphate binding"/>
    <property type="evidence" value="ECO:0007669"/>
    <property type="project" value="InterPro"/>
</dbReference>
<dbReference type="SUPFAM" id="SSF52518">
    <property type="entry name" value="Thiamin diphosphate-binding fold (THDP-binding)"/>
    <property type="match status" value="2"/>
</dbReference>
<protein>
    <recommendedName>
        <fullName evidence="12">Indolepyruvate ferredoxin oxidoreductase</fullName>
    </recommendedName>
</protein>
<organism evidence="10 11">
    <name type="scientific">Hyphomonas chukchiensis</name>
    <dbReference type="NCBI Taxonomy" id="1280947"/>
    <lineage>
        <taxon>Bacteria</taxon>
        <taxon>Pseudomonadati</taxon>
        <taxon>Pseudomonadota</taxon>
        <taxon>Alphaproteobacteria</taxon>
        <taxon>Hyphomonadales</taxon>
        <taxon>Hyphomonadaceae</taxon>
        <taxon>Hyphomonas</taxon>
    </lineage>
</organism>
<keyword evidence="4" id="KW-0560">Oxidoreductase</keyword>
<dbReference type="CDD" id="cd02008">
    <property type="entry name" value="TPP_IOR_alpha"/>
    <property type="match status" value="1"/>
</dbReference>
<dbReference type="Proteomes" id="UP000027190">
    <property type="component" value="Unassembled WGS sequence"/>
</dbReference>
<dbReference type="PANTHER" id="PTHR48084:SF3">
    <property type="entry name" value="SUBUNIT OF PYRUVATE:FLAVODOXIN OXIDOREDUCTASE"/>
    <property type="match status" value="1"/>
</dbReference>
<dbReference type="PATRIC" id="fig|1280947.3.peg.1787"/>
<evidence type="ECO:0000259" key="8">
    <source>
        <dbReference type="Pfam" id="PF02775"/>
    </source>
</evidence>
<keyword evidence="3" id="KW-0249">Electron transport</keyword>
<keyword evidence="1" id="KW-0813">Transport</keyword>
<dbReference type="eggNOG" id="COG1014">
    <property type="taxonomic scope" value="Bacteria"/>
</dbReference>
<feature type="domain" description="Thiamine pyrophosphate enzyme TPP-binding" evidence="8">
    <location>
        <begin position="454"/>
        <end position="602"/>
    </location>
</feature>
<dbReference type="STRING" id="1280947.HY30_15995"/>
<proteinExistence type="predicted"/>
<keyword evidence="6" id="KW-0411">Iron-sulfur</keyword>
<dbReference type="NCBIfam" id="NF009588">
    <property type="entry name" value="PRK13029.1"/>
    <property type="match status" value="1"/>
</dbReference>
<keyword evidence="11" id="KW-1185">Reference proteome</keyword>
<dbReference type="SUPFAM" id="SSF53323">
    <property type="entry name" value="Pyruvate-ferredoxin oxidoreductase, PFOR, domain III"/>
    <property type="match status" value="1"/>
</dbReference>